<dbReference type="EMBL" id="LAZR01013392">
    <property type="protein sequence ID" value="KKM22173.1"/>
    <property type="molecule type" value="Genomic_DNA"/>
</dbReference>
<name>A0A0F9KJ46_9ZZZZ</name>
<protein>
    <submittedName>
        <fullName evidence="1">Uncharacterized protein</fullName>
    </submittedName>
</protein>
<sequence length="171" mass="18336">TDEIWAIAGNGTLVEISILNNGTCLTTTTEIWAVAANGTLIEESVLNNGTYVIDSVLEGIINNGTYVVDNVLQGIINNGTYVIIDVLNNGTYETTDSEIWSVAANGTLLEDIVTDTSPQLGGYLDTNTQNIGSTTDEIENIYITTNSKIYLGTGQEGEVYYDGSKLIIKVN</sequence>
<dbReference type="AlphaFoldDB" id="A0A0F9KJ46"/>
<gene>
    <name evidence="1" type="ORF">LCGC14_1627970</name>
</gene>
<evidence type="ECO:0000313" key="1">
    <source>
        <dbReference type="EMBL" id="KKM22173.1"/>
    </source>
</evidence>
<proteinExistence type="predicted"/>
<comment type="caution">
    <text evidence="1">The sequence shown here is derived from an EMBL/GenBank/DDBJ whole genome shotgun (WGS) entry which is preliminary data.</text>
</comment>
<organism evidence="1">
    <name type="scientific">marine sediment metagenome</name>
    <dbReference type="NCBI Taxonomy" id="412755"/>
    <lineage>
        <taxon>unclassified sequences</taxon>
        <taxon>metagenomes</taxon>
        <taxon>ecological metagenomes</taxon>
    </lineage>
</organism>
<reference evidence="1" key="1">
    <citation type="journal article" date="2015" name="Nature">
        <title>Complex archaea that bridge the gap between prokaryotes and eukaryotes.</title>
        <authorList>
            <person name="Spang A."/>
            <person name="Saw J.H."/>
            <person name="Jorgensen S.L."/>
            <person name="Zaremba-Niedzwiedzka K."/>
            <person name="Martijn J."/>
            <person name="Lind A.E."/>
            <person name="van Eijk R."/>
            <person name="Schleper C."/>
            <person name="Guy L."/>
            <person name="Ettema T.J."/>
        </authorList>
    </citation>
    <scope>NUCLEOTIDE SEQUENCE</scope>
</reference>
<accession>A0A0F9KJ46</accession>
<feature type="non-terminal residue" evidence="1">
    <location>
        <position position="1"/>
    </location>
</feature>